<evidence type="ECO:0000313" key="10">
    <source>
        <dbReference type="EMBL" id="MDP9763414.1"/>
    </source>
</evidence>
<dbReference type="PROSITE" id="PS51007">
    <property type="entry name" value="CYTC"/>
    <property type="match status" value="1"/>
</dbReference>
<evidence type="ECO:0000256" key="6">
    <source>
        <dbReference type="PROSITE-ProRule" id="PRU00433"/>
    </source>
</evidence>
<protein>
    <submittedName>
        <fullName evidence="10">Mono/diheme cytochrome c family protein</fullName>
    </submittedName>
</protein>
<keyword evidence="8" id="KW-0812">Transmembrane</keyword>
<name>A0ABT9MA00_9DEIO</name>
<evidence type="ECO:0000256" key="5">
    <source>
        <dbReference type="ARBA" id="ARBA00023004"/>
    </source>
</evidence>
<keyword evidence="4" id="KW-0249">Electron transport</keyword>
<organism evidence="10 11">
    <name type="scientific">Deinococcus enclensis</name>
    <dbReference type="NCBI Taxonomy" id="1049582"/>
    <lineage>
        <taxon>Bacteria</taxon>
        <taxon>Thermotogati</taxon>
        <taxon>Deinococcota</taxon>
        <taxon>Deinococci</taxon>
        <taxon>Deinococcales</taxon>
        <taxon>Deinococcaceae</taxon>
        <taxon>Deinococcus</taxon>
    </lineage>
</organism>
<reference evidence="10 11" key="1">
    <citation type="submission" date="2023-07" db="EMBL/GenBank/DDBJ databases">
        <title>Genomic Encyclopedia of Type Strains, Phase IV (KMG-IV): sequencing the most valuable type-strain genomes for metagenomic binning, comparative biology and taxonomic classification.</title>
        <authorList>
            <person name="Goeker M."/>
        </authorList>
    </citation>
    <scope>NUCLEOTIDE SEQUENCE [LARGE SCALE GENOMIC DNA]</scope>
    <source>
        <strain evidence="10 11">NIO-1023</strain>
    </source>
</reference>
<dbReference type="Proteomes" id="UP001232163">
    <property type="component" value="Unassembled WGS sequence"/>
</dbReference>
<evidence type="ECO:0000256" key="3">
    <source>
        <dbReference type="ARBA" id="ARBA00022723"/>
    </source>
</evidence>
<keyword evidence="8" id="KW-0472">Membrane</keyword>
<gene>
    <name evidence="10" type="ORF">QO006_000831</name>
</gene>
<feature type="domain" description="Cytochrome c" evidence="9">
    <location>
        <begin position="124"/>
        <end position="203"/>
    </location>
</feature>
<dbReference type="RefSeq" id="WP_051307624.1">
    <property type="nucleotide sequence ID" value="NZ_JAURUR010000002.1"/>
</dbReference>
<keyword evidence="1" id="KW-0813">Transport</keyword>
<dbReference type="EMBL" id="JAURUR010000002">
    <property type="protein sequence ID" value="MDP9763414.1"/>
    <property type="molecule type" value="Genomic_DNA"/>
</dbReference>
<dbReference type="InterPro" id="IPR051459">
    <property type="entry name" value="Cytochrome_c-type_DH"/>
</dbReference>
<feature type="region of interest" description="Disordered" evidence="7">
    <location>
        <begin position="1"/>
        <end position="35"/>
    </location>
</feature>
<feature type="compositionally biased region" description="Low complexity" evidence="7">
    <location>
        <begin position="71"/>
        <end position="113"/>
    </location>
</feature>
<feature type="transmembrane region" description="Helical" evidence="8">
    <location>
        <begin position="43"/>
        <end position="61"/>
    </location>
</feature>
<evidence type="ECO:0000313" key="11">
    <source>
        <dbReference type="Proteomes" id="UP001232163"/>
    </source>
</evidence>
<dbReference type="InterPro" id="IPR036909">
    <property type="entry name" value="Cyt_c-like_dom_sf"/>
</dbReference>
<dbReference type="PRINTS" id="PR00605">
    <property type="entry name" value="CYTCHROMECIC"/>
</dbReference>
<dbReference type="Pfam" id="PF13442">
    <property type="entry name" value="Cytochrome_CBB3"/>
    <property type="match status" value="1"/>
</dbReference>
<accession>A0ABT9MA00</accession>
<keyword evidence="2 6" id="KW-0349">Heme</keyword>
<keyword evidence="11" id="KW-1185">Reference proteome</keyword>
<keyword evidence="3 6" id="KW-0479">Metal-binding</keyword>
<evidence type="ECO:0000256" key="4">
    <source>
        <dbReference type="ARBA" id="ARBA00022982"/>
    </source>
</evidence>
<dbReference type="Gene3D" id="1.10.760.10">
    <property type="entry name" value="Cytochrome c-like domain"/>
    <property type="match status" value="1"/>
</dbReference>
<evidence type="ECO:0000256" key="2">
    <source>
        <dbReference type="ARBA" id="ARBA00022617"/>
    </source>
</evidence>
<dbReference type="PANTHER" id="PTHR35008">
    <property type="entry name" value="BLL4482 PROTEIN-RELATED"/>
    <property type="match status" value="1"/>
</dbReference>
<dbReference type="InterPro" id="IPR008168">
    <property type="entry name" value="Cyt_C_IC"/>
</dbReference>
<feature type="region of interest" description="Disordered" evidence="7">
    <location>
        <begin position="71"/>
        <end position="123"/>
    </location>
</feature>
<evidence type="ECO:0000256" key="7">
    <source>
        <dbReference type="SAM" id="MobiDB-lite"/>
    </source>
</evidence>
<comment type="caution">
    <text evidence="10">The sequence shown here is derived from an EMBL/GenBank/DDBJ whole genome shotgun (WGS) entry which is preliminary data.</text>
</comment>
<keyword evidence="8" id="KW-1133">Transmembrane helix</keyword>
<sequence>MNDDVRASPRTPDPGATVTEVRREPAPVPERRGSPLIGTLRNVMLGLLALAVLGAGLGIWLSGDRREAADTGTAAADATTPATPDGNDTTGTAPVGATPGTPTGAQTDGPAAPQEVAQVTQPAYDVDSPKALYEAACASCHMPDGRGAVGAARYPALANNPRLAQYQYPATFIMNGAGAMPTFQRHLTDQQVADVINYVRTELNDYTDTVDAGMIAPFRRPTPTPDIDGAAG</sequence>
<dbReference type="InterPro" id="IPR009056">
    <property type="entry name" value="Cyt_c-like_dom"/>
</dbReference>
<proteinExistence type="predicted"/>
<dbReference type="SUPFAM" id="SSF46626">
    <property type="entry name" value="Cytochrome c"/>
    <property type="match status" value="1"/>
</dbReference>
<evidence type="ECO:0000259" key="9">
    <source>
        <dbReference type="PROSITE" id="PS51007"/>
    </source>
</evidence>
<dbReference type="PANTHER" id="PTHR35008:SF4">
    <property type="entry name" value="BLL4482 PROTEIN"/>
    <property type="match status" value="1"/>
</dbReference>
<feature type="compositionally biased region" description="Basic and acidic residues" evidence="7">
    <location>
        <begin position="20"/>
        <end position="33"/>
    </location>
</feature>
<evidence type="ECO:0000256" key="1">
    <source>
        <dbReference type="ARBA" id="ARBA00022448"/>
    </source>
</evidence>
<keyword evidence="5 6" id="KW-0408">Iron</keyword>
<evidence type="ECO:0000256" key="8">
    <source>
        <dbReference type="SAM" id="Phobius"/>
    </source>
</evidence>